<reference evidence="3" key="1">
    <citation type="journal article" date="2019" name="Int. J. Syst. Evol. Microbiol.">
        <title>The Global Catalogue of Microorganisms (GCM) 10K type strain sequencing project: providing services to taxonomists for standard genome sequencing and annotation.</title>
        <authorList>
            <consortium name="The Broad Institute Genomics Platform"/>
            <consortium name="The Broad Institute Genome Sequencing Center for Infectious Disease"/>
            <person name="Wu L."/>
            <person name="Ma J."/>
        </authorList>
    </citation>
    <scope>NUCLEOTIDE SEQUENCE [LARGE SCALE GENOMIC DNA]</scope>
    <source>
        <strain evidence="3">CGMCC 4.1542</strain>
    </source>
</reference>
<comment type="caution">
    <text evidence="2">The sequence shown here is derived from an EMBL/GenBank/DDBJ whole genome shotgun (WGS) entry which is preliminary data.</text>
</comment>
<dbReference type="RefSeq" id="WP_344505283.1">
    <property type="nucleotide sequence ID" value="NZ_BAAATN010000028.1"/>
</dbReference>
<proteinExistence type="predicted"/>
<evidence type="ECO:0000256" key="1">
    <source>
        <dbReference type="SAM" id="MobiDB-lite"/>
    </source>
</evidence>
<organism evidence="2 3">
    <name type="scientific">Streptomyces lienomycini</name>
    <dbReference type="NCBI Taxonomy" id="284035"/>
    <lineage>
        <taxon>Bacteria</taxon>
        <taxon>Bacillati</taxon>
        <taxon>Actinomycetota</taxon>
        <taxon>Actinomycetes</taxon>
        <taxon>Kitasatosporales</taxon>
        <taxon>Streptomycetaceae</taxon>
        <taxon>Streptomyces</taxon>
    </lineage>
</organism>
<sequence length="166" mass="17823">MSGLTSPAEPGVVVMPAADAYDFEYFRARLDAGLLSRSIAVRVFRMPLLAVPVGGARRGGWFGADGLAAALAVRDVLAPLNGFPGARVTWRCAPRSSYAVEWGDRPPATWLDDNERLAFYGLTRPAPCSEPEAEPEPEPGHHDRARASSPAVFSCSSAAPYRRGPR</sequence>
<keyword evidence="3" id="KW-1185">Reference proteome</keyword>
<gene>
    <name evidence="2" type="ORF">ACFPRC_35850</name>
</gene>
<feature type="region of interest" description="Disordered" evidence="1">
    <location>
        <begin position="125"/>
        <end position="166"/>
    </location>
</feature>
<protein>
    <submittedName>
        <fullName evidence="2">DUF6302 family protein</fullName>
    </submittedName>
</protein>
<name>A0ABV9X615_9ACTN</name>
<evidence type="ECO:0000313" key="3">
    <source>
        <dbReference type="Proteomes" id="UP001595855"/>
    </source>
</evidence>
<dbReference type="Pfam" id="PF19819">
    <property type="entry name" value="DUF6302"/>
    <property type="match status" value="1"/>
</dbReference>
<dbReference type="InterPro" id="IPR046269">
    <property type="entry name" value="DUF6302"/>
</dbReference>
<dbReference type="Proteomes" id="UP001595855">
    <property type="component" value="Unassembled WGS sequence"/>
</dbReference>
<accession>A0ABV9X615</accession>
<dbReference type="EMBL" id="JBHSJO010000002">
    <property type="protein sequence ID" value="MFC5020202.1"/>
    <property type="molecule type" value="Genomic_DNA"/>
</dbReference>
<evidence type="ECO:0000313" key="2">
    <source>
        <dbReference type="EMBL" id="MFC5020202.1"/>
    </source>
</evidence>